<dbReference type="InterPro" id="IPR036890">
    <property type="entry name" value="HATPase_C_sf"/>
</dbReference>
<dbReference type="InterPro" id="IPR038973">
    <property type="entry name" value="MutL/Mlh/Pms-like"/>
</dbReference>
<feature type="region of interest" description="Disordered" evidence="3">
    <location>
        <begin position="528"/>
        <end position="548"/>
    </location>
</feature>
<evidence type="ECO:0000259" key="4">
    <source>
        <dbReference type="SMART" id="SM01340"/>
    </source>
</evidence>
<dbReference type="SUPFAM" id="SSF54211">
    <property type="entry name" value="Ribosomal protein S5 domain 2-like"/>
    <property type="match status" value="1"/>
</dbReference>
<dbReference type="AlphaFoldDB" id="A0ABD2P8A3"/>
<evidence type="ECO:0000313" key="5">
    <source>
        <dbReference type="EMBL" id="KAL3287242.1"/>
    </source>
</evidence>
<name>A0ABD2P8A3_9CUCU</name>
<accession>A0ABD2P8A3</accession>
<dbReference type="PANTHER" id="PTHR10073">
    <property type="entry name" value="DNA MISMATCH REPAIR PROTEIN MLH, PMS, MUTL"/>
    <property type="match status" value="1"/>
</dbReference>
<evidence type="ECO:0000256" key="1">
    <source>
        <dbReference type="ARBA" id="ARBA00006082"/>
    </source>
</evidence>
<protein>
    <recommendedName>
        <fullName evidence="4">DNA mismatch repair protein S5 domain-containing protein</fullName>
    </recommendedName>
</protein>
<keyword evidence="2" id="KW-0227">DNA damage</keyword>
<keyword evidence="6" id="KW-1185">Reference proteome</keyword>
<evidence type="ECO:0000313" key="6">
    <source>
        <dbReference type="Proteomes" id="UP001516400"/>
    </source>
</evidence>
<evidence type="ECO:0000256" key="3">
    <source>
        <dbReference type="SAM" id="MobiDB-lite"/>
    </source>
</evidence>
<dbReference type="Pfam" id="PF13589">
    <property type="entry name" value="HATPase_c_3"/>
    <property type="match status" value="1"/>
</dbReference>
<feature type="region of interest" description="Disordered" evidence="3">
    <location>
        <begin position="435"/>
        <end position="460"/>
    </location>
</feature>
<dbReference type="InterPro" id="IPR014721">
    <property type="entry name" value="Ribsml_uS5_D2-typ_fold_subgr"/>
</dbReference>
<comment type="similarity">
    <text evidence="1">Belongs to the DNA mismatch repair MutL/HexB family.</text>
</comment>
<dbReference type="PANTHER" id="PTHR10073:SF47">
    <property type="entry name" value="DNA MISMATCH REPAIR PROTEIN MLH3"/>
    <property type="match status" value="1"/>
</dbReference>
<gene>
    <name evidence="5" type="ORF">HHI36_001718</name>
</gene>
<comment type="caution">
    <text evidence="5">The sequence shown here is derived from an EMBL/GenBank/DDBJ whole genome shotgun (WGS) entry which is preliminary data.</text>
</comment>
<dbReference type="SMART" id="SM01340">
    <property type="entry name" value="DNA_mis_repair"/>
    <property type="match status" value="1"/>
</dbReference>
<dbReference type="SUPFAM" id="SSF55874">
    <property type="entry name" value="ATPase domain of HSP90 chaperone/DNA topoisomerase II/histidine kinase"/>
    <property type="match status" value="1"/>
</dbReference>
<dbReference type="InterPro" id="IPR013507">
    <property type="entry name" value="DNA_mismatch_S5_2-like"/>
</dbReference>
<evidence type="ECO:0000256" key="2">
    <source>
        <dbReference type="ARBA" id="ARBA00022763"/>
    </source>
</evidence>
<sequence length="613" mass="70325">MEIKSLSKDIISRLRSSYNVKNFTHCVTELVLNSLDAKSSAIAIRVNSVSFRIQVVDNGVGISQTNMERVGHKYRTSKCNNLQDFERKVKTYGYRGESLWSISNISKLVNITSKLSNSDKTFSKNIFKGIHGQVASAKIRRSNGTTVTIDGLLHNLPVRQKRMKPEFELEEVTTFLKSISIIHPQVSISLREDSNGNLLFKSLKYNNVIQSFISLHPDIKEEDLTVMKVRKERIAVEALLPKQTSKNKIAYIFVNKRPVDFPKLQNFVSQKLLMKITDKSSTKNNLHPIFLINIKCSLSSFELLYKCSKPTVEFRNSDLIYGCLDKLFSNFMFKSEKVVENNSKNEKRKSGCGVSELIGAVKGYGFKNWIRNDSKKTSEEIESFSILDNKSEKSKIHVVVRHSKSNERTLKKVNLDKPKPLPIEVLDRKKLRPEKKGLKDVDQKMNCSTKTKERDVSPTKSLVPANSIEINRAILDNYKNLEEKFQEFKLKQELNKTMFSNFTSSEDKGKNLIMLMFLKSTELFPENISQEKSQQPSEKSFNTSSKESNETIMQSNLFCKNVLKTKTHQLNKTISVSVKLKRKRNSKSPIEKSNILSNFTFNTLEPKRRKKKN</sequence>
<proteinExistence type="inferred from homology"/>
<dbReference type="GO" id="GO:0006974">
    <property type="term" value="P:DNA damage response"/>
    <property type="evidence" value="ECO:0007669"/>
    <property type="project" value="UniProtKB-KW"/>
</dbReference>
<reference evidence="5 6" key="1">
    <citation type="journal article" date="2021" name="BMC Biol.">
        <title>Horizontally acquired antibacterial genes associated with adaptive radiation of ladybird beetles.</title>
        <authorList>
            <person name="Li H.S."/>
            <person name="Tang X.F."/>
            <person name="Huang Y.H."/>
            <person name="Xu Z.Y."/>
            <person name="Chen M.L."/>
            <person name="Du X.Y."/>
            <person name="Qiu B.Y."/>
            <person name="Chen P.T."/>
            <person name="Zhang W."/>
            <person name="Slipinski A."/>
            <person name="Escalona H.E."/>
            <person name="Waterhouse R.M."/>
            <person name="Zwick A."/>
            <person name="Pang H."/>
        </authorList>
    </citation>
    <scope>NUCLEOTIDE SEQUENCE [LARGE SCALE GENOMIC DNA]</scope>
    <source>
        <strain evidence="5">SYSU2018</strain>
    </source>
</reference>
<dbReference type="Gene3D" id="3.30.230.10">
    <property type="match status" value="1"/>
</dbReference>
<feature type="domain" description="DNA mismatch repair protein S5" evidence="4">
    <location>
        <begin position="212"/>
        <end position="329"/>
    </location>
</feature>
<dbReference type="Proteomes" id="UP001516400">
    <property type="component" value="Unassembled WGS sequence"/>
</dbReference>
<dbReference type="InterPro" id="IPR020568">
    <property type="entry name" value="Ribosomal_Su5_D2-typ_SF"/>
</dbReference>
<feature type="compositionally biased region" description="Low complexity" evidence="3">
    <location>
        <begin position="530"/>
        <end position="540"/>
    </location>
</feature>
<dbReference type="Gene3D" id="3.30.565.10">
    <property type="entry name" value="Histidine kinase-like ATPase, C-terminal domain"/>
    <property type="match status" value="1"/>
</dbReference>
<organism evidence="5 6">
    <name type="scientific">Cryptolaemus montrouzieri</name>
    <dbReference type="NCBI Taxonomy" id="559131"/>
    <lineage>
        <taxon>Eukaryota</taxon>
        <taxon>Metazoa</taxon>
        <taxon>Ecdysozoa</taxon>
        <taxon>Arthropoda</taxon>
        <taxon>Hexapoda</taxon>
        <taxon>Insecta</taxon>
        <taxon>Pterygota</taxon>
        <taxon>Neoptera</taxon>
        <taxon>Endopterygota</taxon>
        <taxon>Coleoptera</taxon>
        <taxon>Polyphaga</taxon>
        <taxon>Cucujiformia</taxon>
        <taxon>Coccinelloidea</taxon>
        <taxon>Coccinellidae</taxon>
        <taxon>Scymninae</taxon>
        <taxon>Scymnini</taxon>
        <taxon>Cryptolaemus</taxon>
    </lineage>
</organism>
<dbReference type="EMBL" id="JABFTP020000185">
    <property type="protein sequence ID" value="KAL3287242.1"/>
    <property type="molecule type" value="Genomic_DNA"/>
</dbReference>